<dbReference type="PANTHER" id="PTHR31435">
    <property type="entry name" value="PROTEIN NATD1"/>
    <property type="match status" value="1"/>
</dbReference>
<dbReference type="EMBL" id="FOBB01000003">
    <property type="protein sequence ID" value="SEM06605.1"/>
    <property type="molecule type" value="Genomic_DNA"/>
</dbReference>
<dbReference type="PANTHER" id="PTHR31435:SF10">
    <property type="entry name" value="BSR4717 PROTEIN"/>
    <property type="match status" value="1"/>
</dbReference>
<accession>A0A1H7VCG3</accession>
<reference evidence="3 4" key="1">
    <citation type="submission" date="2016-10" db="EMBL/GenBank/DDBJ databases">
        <authorList>
            <person name="de Groot N.N."/>
        </authorList>
    </citation>
    <scope>NUCLEOTIDE SEQUENCE [LARGE SCALE GENOMIC DNA]</scope>
    <source>
        <strain evidence="3 4">DSM 21039</strain>
    </source>
</reference>
<dbReference type="STRING" id="573321.SAMN04488505_103278"/>
<dbReference type="InterPro" id="IPR000182">
    <property type="entry name" value="GNAT_dom"/>
</dbReference>
<dbReference type="InterPro" id="IPR016181">
    <property type="entry name" value="Acyl_CoA_acyltransferase"/>
</dbReference>
<keyword evidence="4" id="KW-1185">Reference proteome</keyword>
<dbReference type="PROSITE" id="PS51729">
    <property type="entry name" value="GNAT_YJDJ"/>
    <property type="match status" value="1"/>
</dbReference>
<organism evidence="3 4">
    <name type="scientific">Chitinophaga rupis</name>
    <dbReference type="NCBI Taxonomy" id="573321"/>
    <lineage>
        <taxon>Bacteria</taxon>
        <taxon>Pseudomonadati</taxon>
        <taxon>Bacteroidota</taxon>
        <taxon>Chitinophagia</taxon>
        <taxon>Chitinophagales</taxon>
        <taxon>Chitinophagaceae</taxon>
        <taxon>Chitinophaga</taxon>
    </lineage>
</organism>
<dbReference type="SUPFAM" id="SSF55729">
    <property type="entry name" value="Acyl-CoA N-acyltransferases (Nat)"/>
    <property type="match status" value="1"/>
</dbReference>
<dbReference type="RefSeq" id="WP_089912777.1">
    <property type="nucleotide sequence ID" value="NZ_FOBB01000003.1"/>
</dbReference>
<gene>
    <name evidence="3" type="ORF">SAMN04488505_103278</name>
</gene>
<evidence type="ECO:0000259" key="2">
    <source>
        <dbReference type="PROSITE" id="PS51729"/>
    </source>
</evidence>
<sequence length="101" mass="11361">MAEIKIRLNQKQHGAFYVLEGEQQMGEMVIGIAGKALTAYHTEVLPEAEGKGYGRQLLDALVAYAREHQLQVVPLCPYVHAQFKRHPENYADIWNPEAAAE</sequence>
<dbReference type="InterPro" id="IPR045057">
    <property type="entry name" value="Gcn5-rel_NAT"/>
</dbReference>
<dbReference type="PROSITE" id="PS51186">
    <property type="entry name" value="GNAT"/>
    <property type="match status" value="1"/>
</dbReference>
<evidence type="ECO:0000313" key="3">
    <source>
        <dbReference type="EMBL" id="SEM06605.1"/>
    </source>
</evidence>
<feature type="domain" description="N-acetyltransferase" evidence="1">
    <location>
        <begin position="1"/>
        <end position="101"/>
    </location>
</feature>
<proteinExistence type="predicted"/>
<dbReference type="Pfam" id="PF14542">
    <property type="entry name" value="Acetyltransf_CG"/>
    <property type="match status" value="1"/>
</dbReference>
<evidence type="ECO:0000313" key="4">
    <source>
        <dbReference type="Proteomes" id="UP000198984"/>
    </source>
</evidence>
<feature type="domain" description="N-acetyltransferase" evidence="2">
    <location>
        <begin position="8"/>
        <end position="95"/>
    </location>
</feature>
<evidence type="ECO:0000259" key="1">
    <source>
        <dbReference type="PROSITE" id="PS51186"/>
    </source>
</evidence>
<protein>
    <submittedName>
        <fullName evidence="3">Uncharacterized protein</fullName>
    </submittedName>
</protein>
<dbReference type="Gene3D" id="3.40.630.30">
    <property type="match status" value="1"/>
</dbReference>
<dbReference type="GO" id="GO:0016747">
    <property type="term" value="F:acyltransferase activity, transferring groups other than amino-acyl groups"/>
    <property type="evidence" value="ECO:0007669"/>
    <property type="project" value="InterPro"/>
</dbReference>
<dbReference type="OrthoDB" id="1120671at2"/>
<name>A0A1H7VCG3_9BACT</name>
<dbReference type="Proteomes" id="UP000198984">
    <property type="component" value="Unassembled WGS sequence"/>
</dbReference>
<dbReference type="InterPro" id="IPR031165">
    <property type="entry name" value="GNAT_YJDJ"/>
</dbReference>
<dbReference type="AlphaFoldDB" id="A0A1H7VCG3"/>
<dbReference type="CDD" id="cd04301">
    <property type="entry name" value="NAT_SF"/>
    <property type="match status" value="1"/>
</dbReference>